<evidence type="ECO:0000256" key="5">
    <source>
        <dbReference type="ARBA" id="ARBA00022942"/>
    </source>
</evidence>
<dbReference type="EMBL" id="AMQM01002978">
    <property type="status" value="NOT_ANNOTATED_CDS"/>
    <property type="molecule type" value="Genomic_DNA"/>
</dbReference>
<comment type="function">
    <text evidence="1">Component of the 26S proteasome, a multiprotein complex involved in the ATP-dependent degradation of ubiquitinated proteins. This complex plays a key role in the maintenance of protein homeostasis by removing misfolded or damaged proteins, which could impair cellular functions, and by removing proteins whose functions are no longer required. Therefore, the proteasome participates in numerous cellular processes, including cell cycle progression, apoptosis, or DNA damage repair.</text>
</comment>
<reference evidence="10 12" key="2">
    <citation type="journal article" date="2013" name="Nature">
        <title>Insights into bilaterian evolution from three spiralian genomes.</title>
        <authorList>
            <person name="Simakov O."/>
            <person name="Marletaz F."/>
            <person name="Cho S.J."/>
            <person name="Edsinger-Gonzales E."/>
            <person name="Havlak P."/>
            <person name="Hellsten U."/>
            <person name="Kuo D.H."/>
            <person name="Larsson T."/>
            <person name="Lv J."/>
            <person name="Arendt D."/>
            <person name="Savage R."/>
            <person name="Osoegawa K."/>
            <person name="de Jong P."/>
            <person name="Grimwood J."/>
            <person name="Chapman J.A."/>
            <person name="Shapiro H."/>
            <person name="Aerts A."/>
            <person name="Otillar R.P."/>
            <person name="Terry A.Y."/>
            <person name="Boore J.L."/>
            <person name="Grigoriev I.V."/>
            <person name="Lindberg D.R."/>
            <person name="Seaver E.C."/>
            <person name="Weisblat D.A."/>
            <person name="Putnam N.H."/>
            <person name="Rokhsar D.S."/>
        </authorList>
    </citation>
    <scope>NUCLEOTIDE SEQUENCE</scope>
</reference>
<dbReference type="GO" id="GO:0006511">
    <property type="term" value="P:ubiquitin-dependent protein catabolic process"/>
    <property type="evidence" value="ECO:0000318"/>
    <property type="project" value="GO_Central"/>
</dbReference>
<sequence>MASRNIAGYFRDQQKKCQDHADLCQEWSLLEELYNKKLWHQLTLRVLQFSKHPYFSENDNLIQFYQNFIIDFEHRINPLALMEIVIGVVKQMKDFQEALKFLEKIKENIKSSEEALILCLTAIGNIYLQLNNLDETKKIIKEADKKVNDLDGVTPVHQRFYELSSSYYKLTVDYASYYRDSLRYLGCVDIKDIPNHELLDRAFSLCLAAILGKNVYNFGELLAHPVLNCLQNTNQKWLMDLLYAFNSGDLNKFYELQPLWKQQKDLETNVSSMLQKIMLLCLMEMTFKRPANHRQLTFEEISKETKKPIEEVELLVMKALSLKLVEGLIDGVEQKVHMSWVQPRVLDKQQITGLQDRMKTWFQEVNVMETLVEQQAQEILT</sequence>
<dbReference type="GO" id="GO:0005829">
    <property type="term" value="C:cytosol"/>
    <property type="evidence" value="ECO:0000318"/>
    <property type="project" value="GO_Central"/>
</dbReference>
<evidence type="ECO:0000313" key="10">
    <source>
        <dbReference type="EMBL" id="ESO09500.1"/>
    </source>
</evidence>
<dbReference type="PANTHER" id="PTHR10539">
    <property type="entry name" value="26S PROTEASOME NON-ATPASE REGULATORY SUBUNIT 13"/>
    <property type="match status" value="1"/>
</dbReference>
<name>T1ELX3_HELRO</name>
<dbReference type="PANTHER" id="PTHR10539:SF0">
    <property type="entry name" value="26S PROTEASOME NON-ATPASE REGULATORY SUBUNIT 13"/>
    <property type="match status" value="1"/>
</dbReference>
<reference evidence="11" key="3">
    <citation type="submission" date="2015-06" db="UniProtKB">
        <authorList>
            <consortium name="EnsemblMetazoa"/>
        </authorList>
    </citation>
    <scope>IDENTIFICATION</scope>
</reference>
<dbReference type="CTD" id="20197573"/>
<evidence type="ECO:0000256" key="8">
    <source>
        <dbReference type="ARBA" id="ARBA00032323"/>
    </source>
</evidence>
<evidence type="ECO:0000313" key="12">
    <source>
        <dbReference type="Proteomes" id="UP000015101"/>
    </source>
</evidence>
<evidence type="ECO:0000256" key="4">
    <source>
        <dbReference type="ARBA" id="ARBA00015732"/>
    </source>
</evidence>
<dbReference type="GO" id="GO:0008541">
    <property type="term" value="C:proteasome regulatory particle, lid subcomplex"/>
    <property type="evidence" value="ECO:0000318"/>
    <property type="project" value="GO_Central"/>
</dbReference>
<dbReference type="eggNOG" id="KOG2908">
    <property type="taxonomic scope" value="Eukaryota"/>
</dbReference>
<feature type="domain" description="PCI" evidence="9">
    <location>
        <begin position="176"/>
        <end position="343"/>
    </location>
</feature>
<evidence type="ECO:0000313" key="11">
    <source>
        <dbReference type="EnsemblMetazoa" id="HelroP156472"/>
    </source>
</evidence>
<dbReference type="EnsemblMetazoa" id="HelroT156472">
    <property type="protein sequence ID" value="HelroP156472"/>
    <property type="gene ID" value="HelroG156472"/>
</dbReference>
<dbReference type="InterPro" id="IPR000717">
    <property type="entry name" value="PCI_dom"/>
</dbReference>
<accession>T1ELX3</accession>
<dbReference type="RefSeq" id="XP_009012593.1">
    <property type="nucleotide sequence ID" value="XM_009014345.1"/>
</dbReference>
<protein>
    <recommendedName>
        <fullName evidence="4">26S proteasome non-ATPase regulatory subunit 13</fullName>
    </recommendedName>
    <alternativeName>
        <fullName evidence="6">26S proteasome regulatory subunit RPN9</fullName>
    </alternativeName>
    <alternativeName>
        <fullName evidence="8">26S proteasome regulatory subunit S11</fullName>
    </alternativeName>
    <alternativeName>
        <fullName evidence="7">26S proteasome regulatory subunit p40.5</fullName>
    </alternativeName>
</protein>
<dbReference type="OrthoDB" id="1093at2759"/>
<dbReference type="HOGENOM" id="CLU_042989_0_0_1"/>
<dbReference type="InterPro" id="IPR035298">
    <property type="entry name" value="PSMD13"/>
</dbReference>
<evidence type="ECO:0000256" key="7">
    <source>
        <dbReference type="ARBA" id="ARBA00031303"/>
    </source>
</evidence>
<evidence type="ECO:0000256" key="6">
    <source>
        <dbReference type="ARBA" id="ARBA00029749"/>
    </source>
</evidence>
<dbReference type="Proteomes" id="UP000015101">
    <property type="component" value="Unassembled WGS sequence"/>
</dbReference>
<gene>
    <name evidence="11" type="primary">20197573</name>
    <name evidence="10" type="ORF">HELRODRAFT_156472</name>
</gene>
<reference evidence="12" key="1">
    <citation type="submission" date="2012-12" db="EMBL/GenBank/DDBJ databases">
        <authorList>
            <person name="Hellsten U."/>
            <person name="Grimwood J."/>
            <person name="Chapman J.A."/>
            <person name="Shapiro H."/>
            <person name="Aerts A."/>
            <person name="Otillar R.P."/>
            <person name="Terry A.Y."/>
            <person name="Boore J.L."/>
            <person name="Simakov O."/>
            <person name="Marletaz F."/>
            <person name="Cho S.-J."/>
            <person name="Edsinger-Gonzales E."/>
            <person name="Havlak P."/>
            <person name="Kuo D.-H."/>
            <person name="Larsson T."/>
            <person name="Lv J."/>
            <person name="Arendt D."/>
            <person name="Savage R."/>
            <person name="Osoegawa K."/>
            <person name="de Jong P."/>
            <person name="Lindberg D.R."/>
            <person name="Seaver E.C."/>
            <person name="Weisblat D.A."/>
            <person name="Putnam N.H."/>
            <person name="Grigoriev I.V."/>
            <person name="Rokhsar D.S."/>
        </authorList>
    </citation>
    <scope>NUCLEOTIDE SEQUENCE</scope>
</reference>
<dbReference type="InParanoid" id="T1ELX3"/>
<evidence type="ECO:0000256" key="3">
    <source>
        <dbReference type="ARBA" id="ARBA00011441"/>
    </source>
</evidence>
<keyword evidence="12" id="KW-1185">Reference proteome</keyword>
<proteinExistence type="inferred from homology"/>
<dbReference type="AlphaFoldDB" id="T1ELX3"/>
<dbReference type="KEGG" id="hro:HELRODRAFT_156472"/>
<dbReference type="SMART" id="SM00088">
    <property type="entry name" value="PINT"/>
    <property type="match status" value="1"/>
</dbReference>
<evidence type="ECO:0000259" key="9">
    <source>
        <dbReference type="PROSITE" id="PS50250"/>
    </source>
</evidence>
<keyword evidence="5" id="KW-0647">Proteasome</keyword>
<dbReference type="EMBL" id="KB095959">
    <property type="protein sequence ID" value="ESO09500.1"/>
    <property type="molecule type" value="Genomic_DNA"/>
</dbReference>
<organism evidence="11 12">
    <name type="scientific">Helobdella robusta</name>
    <name type="common">Californian leech</name>
    <dbReference type="NCBI Taxonomy" id="6412"/>
    <lineage>
        <taxon>Eukaryota</taxon>
        <taxon>Metazoa</taxon>
        <taxon>Spiralia</taxon>
        <taxon>Lophotrochozoa</taxon>
        <taxon>Annelida</taxon>
        <taxon>Clitellata</taxon>
        <taxon>Hirudinea</taxon>
        <taxon>Rhynchobdellida</taxon>
        <taxon>Glossiphoniidae</taxon>
        <taxon>Helobdella</taxon>
    </lineage>
</organism>
<evidence type="ECO:0000256" key="2">
    <source>
        <dbReference type="ARBA" id="ARBA00006207"/>
    </source>
</evidence>
<evidence type="ECO:0000256" key="1">
    <source>
        <dbReference type="ARBA" id="ARBA00002362"/>
    </source>
</evidence>
<dbReference type="SUPFAM" id="SSF46785">
    <property type="entry name" value="Winged helix' DNA-binding domain"/>
    <property type="match status" value="1"/>
</dbReference>
<dbReference type="Pfam" id="PF01399">
    <property type="entry name" value="PCI"/>
    <property type="match status" value="1"/>
</dbReference>
<dbReference type="STRING" id="6412.T1ELX3"/>
<dbReference type="OMA" id="ANKRTIT"/>
<dbReference type="Pfam" id="PF22037">
    <property type="entry name" value="PSD13_N"/>
    <property type="match status" value="1"/>
</dbReference>
<dbReference type="PROSITE" id="PS50250">
    <property type="entry name" value="PCI"/>
    <property type="match status" value="1"/>
</dbReference>
<dbReference type="GO" id="GO:0005198">
    <property type="term" value="F:structural molecule activity"/>
    <property type="evidence" value="ECO:0000318"/>
    <property type="project" value="GO_Central"/>
</dbReference>
<comment type="similarity">
    <text evidence="2">Belongs to the proteasome subunit S11 family.</text>
</comment>
<comment type="subunit">
    <text evidence="3">Component of the 19S proteasome regulatory particle complex. The 26S proteasome consists of a 20S core particle (CP) and two 19S regulatory subunits (RP). The regulatory particle is made of a lid composed of 9 subunits including PSMD13, a base containing 6 ATPases and few additional components.</text>
</comment>
<dbReference type="GeneID" id="20197573"/>
<dbReference type="InterPro" id="IPR036390">
    <property type="entry name" value="WH_DNA-bd_sf"/>
</dbReference>
<dbReference type="GO" id="GO:0005634">
    <property type="term" value="C:nucleus"/>
    <property type="evidence" value="ECO:0000318"/>
    <property type="project" value="GO_Central"/>
</dbReference>
<dbReference type="InterPro" id="IPR054179">
    <property type="entry name" value="PSD13_N"/>
</dbReference>
<dbReference type="FunCoup" id="T1ELX3">
    <property type="interactions" value="2050"/>
</dbReference>